<evidence type="ECO:0000313" key="2">
    <source>
        <dbReference type="EMBL" id="GAB1292498.1"/>
    </source>
</evidence>
<comment type="caution">
    <text evidence="2">The sequence shown here is derived from an EMBL/GenBank/DDBJ whole genome shotgun (WGS) entry which is preliminary data.</text>
</comment>
<dbReference type="InterPro" id="IPR041228">
    <property type="entry name" value="Dynein_C"/>
</dbReference>
<dbReference type="Proteomes" id="UP001623349">
    <property type="component" value="Unassembled WGS sequence"/>
</dbReference>
<organism evidence="2 3">
    <name type="scientific">Apodemus speciosus</name>
    <name type="common">Large Japanese field mouse</name>
    <dbReference type="NCBI Taxonomy" id="105296"/>
    <lineage>
        <taxon>Eukaryota</taxon>
        <taxon>Metazoa</taxon>
        <taxon>Chordata</taxon>
        <taxon>Craniata</taxon>
        <taxon>Vertebrata</taxon>
        <taxon>Euteleostomi</taxon>
        <taxon>Mammalia</taxon>
        <taxon>Eutheria</taxon>
        <taxon>Euarchontoglires</taxon>
        <taxon>Glires</taxon>
        <taxon>Rodentia</taxon>
        <taxon>Myomorpha</taxon>
        <taxon>Muroidea</taxon>
        <taxon>Muridae</taxon>
        <taxon>Murinae</taxon>
        <taxon>Apodemus</taxon>
    </lineage>
</organism>
<name>A0ABQ0EZM3_APOSI</name>
<proteinExistence type="predicted"/>
<gene>
    <name evidence="2" type="ORF">APTSU1_000772900</name>
</gene>
<sequence>MGLLLIGLQLQHAEWNQTDGALQDSFSSQPCPLPPVSVTTRARGVKDAPVSAGLGMYSCPVYMTGPLGTTKLHSKNILMHLPLPTKLSPDTCVQRRVHVCSPTLT</sequence>
<dbReference type="InterPro" id="IPR043160">
    <property type="entry name" value="Dynein_C_barrel"/>
</dbReference>
<dbReference type="Gene3D" id="3.10.490.20">
    <property type="match status" value="1"/>
</dbReference>
<dbReference type="Pfam" id="PF18199">
    <property type="entry name" value="Dynein_C"/>
    <property type="match status" value="1"/>
</dbReference>
<keyword evidence="3" id="KW-1185">Reference proteome</keyword>
<accession>A0ABQ0EZM3</accession>
<reference evidence="2 3" key="1">
    <citation type="submission" date="2024-08" db="EMBL/GenBank/DDBJ databases">
        <title>The draft genome of Apodemus speciosus.</title>
        <authorList>
            <person name="Nabeshima K."/>
            <person name="Suzuki S."/>
            <person name="Onuma M."/>
        </authorList>
    </citation>
    <scope>NUCLEOTIDE SEQUENCE [LARGE SCALE GENOMIC DNA]</scope>
    <source>
        <strain evidence="2">IB14-021</strain>
    </source>
</reference>
<feature type="domain" description="Dynein heavy chain C-terminal" evidence="1">
    <location>
        <begin position="2"/>
        <end position="99"/>
    </location>
</feature>
<protein>
    <submittedName>
        <fullName evidence="2">Dynein heavy chain domain 1</fullName>
    </submittedName>
</protein>
<evidence type="ECO:0000313" key="3">
    <source>
        <dbReference type="Proteomes" id="UP001623349"/>
    </source>
</evidence>
<evidence type="ECO:0000259" key="1">
    <source>
        <dbReference type="Pfam" id="PF18199"/>
    </source>
</evidence>
<dbReference type="EMBL" id="BAAFST010000007">
    <property type="protein sequence ID" value="GAB1292498.1"/>
    <property type="molecule type" value="Genomic_DNA"/>
</dbReference>